<evidence type="ECO:0000256" key="3">
    <source>
        <dbReference type="ARBA" id="ARBA00022695"/>
    </source>
</evidence>
<keyword evidence="2" id="KW-0808">Transferase</keyword>
<keyword evidence="4" id="KW-0540">Nuclease</keyword>
<evidence type="ECO:0000313" key="11">
    <source>
        <dbReference type="Proteomes" id="UP000235145"/>
    </source>
</evidence>
<gene>
    <name evidence="10" type="ORF">LSAT_V11C800445890</name>
</gene>
<name>A0A9R1USD5_LACSA</name>
<reference evidence="10 11" key="1">
    <citation type="journal article" date="2017" name="Nat. Commun.">
        <title>Genome assembly with in vitro proximity ligation data and whole-genome triplication in lettuce.</title>
        <authorList>
            <person name="Reyes-Chin-Wo S."/>
            <person name="Wang Z."/>
            <person name="Yang X."/>
            <person name="Kozik A."/>
            <person name="Arikit S."/>
            <person name="Song C."/>
            <person name="Xia L."/>
            <person name="Froenicke L."/>
            <person name="Lavelle D.O."/>
            <person name="Truco M.J."/>
            <person name="Xia R."/>
            <person name="Zhu S."/>
            <person name="Xu C."/>
            <person name="Xu H."/>
            <person name="Xu X."/>
            <person name="Cox K."/>
            <person name="Korf I."/>
            <person name="Meyers B.C."/>
            <person name="Michelmore R.W."/>
        </authorList>
    </citation>
    <scope>NUCLEOTIDE SEQUENCE [LARGE SCALE GENOMIC DNA]</scope>
    <source>
        <strain evidence="11">cv. Salinas</strain>
        <tissue evidence="10">Seedlings</tissue>
    </source>
</reference>
<keyword evidence="6" id="KW-0255">Endonuclease</keyword>
<evidence type="ECO:0000256" key="7">
    <source>
        <dbReference type="ARBA" id="ARBA00022801"/>
    </source>
</evidence>
<evidence type="ECO:0000259" key="9">
    <source>
        <dbReference type="Pfam" id="PF17917"/>
    </source>
</evidence>
<feature type="domain" description="Reverse transcriptase RNase H-like" evidence="9">
    <location>
        <begin position="96"/>
        <end position="180"/>
    </location>
</feature>
<keyword evidence="7" id="KW-0378">Hydrolase</keyword>
<evidence type="ECO:0000256" key="4">
    <source>
        <dbReference type="ARBA" id="ARBA00022722"/>
    </source>
</evidence>
<dbReference type="InterPro" id="IPR043502">
    <property type="entry name" value="DNA/RNA_pol_sf"/>
</dbReference>
<dbReference type="GO" id="GO:0003964">
    <property type="term" value="F:RNA-directed DNA polymerase activity"/>
    <property type="evidence" value="ECO:0007669"/>
    <property type="project" value="UniProtKB-KW"/>
</dbReference>
<evidence type="ECO:0000256" key="1">
    <source>
        <dbReference type="ARBA" id="ARBA00022670"/>
    </source>
</evidence>
<dbReference type="GO" id="GO:0006508">
    <property type="term" value="P:proteolysis"/>
    <property type="evidence" value="ECO:0007669"/>
    <property type="project" value="UniProtKB-KW"/>
</dbReference>
<keyword evidence="3" id="KW-0548">Nucleotidyltransferase</keyword>
<keyword evidence="5" id="KW-0064">Aspartyl protease</keyword>
<dbReference type="PANTHER" id="PTHR33064">
    <property type="entry name" value="POL PROTEIN"/>
    <property type="match status" value="1"/>
</dbReference>
<dbReference type="InterPro" id="IPR041373">
    <property type="entry name" value="RT_RNaseH"/>
</dbReference>
<proteinExistence type="predicted"/>
<dbReference type="PANTHER" id="PTHR33064:SF37">
    <property type="entry name" value="RIBONUCLEASE H"/>
    <property type="match status" value="1"/>
</dbReference>
<dbReference type="EMBL" id="NBSK02000008">
    <property type="protein sequence ID" value="KAJ0192860.1"/>
    <property type="molecule type" value="Genomic_DNA"/>
</dbReference>
<dbReference type="GO" id="GO:0004190">
    <property type="term" value="F:aspartic-type endopeptidase activity"/>
    <property type="evidence" value="ECO:0007669"/>
    <property type="project" value="UniProtKB-KW"/>
</dbReference>
<evidence type="ECO:0000256" key="6">
    <source>
        <dbReference type="ARBA" id="ARBA00022759"/>
    </source>
</evidence>
<keyword evidence="11" id="KW-1185">Reference proteome</keyword>
<keyword evidence="1" id="KW-0645">Protease</keyword>
<evidence type="ECO:0000313" key="10">
    <source>
        <dbReference type="EMBL" id="KAJ0192860.1"/>
    </source>
</evidence>
<dbReference type="Proteomes" id="UP000235145">
    <property type="component" value="Unassembled WGS sequence"/>
</dbReference>
<dbReference type="GO" id="GO:0004519">
    <property type="term" value="F:endonuclease activity"/>
    <property type="evidence" value="ECO:0007669"/>
    <property type="project" value="UniProtKB-KW"/>
</dbReference>
<dbReference type="Pfam" id="PF17917">
    <property type="entry name" value="RT_RNaseH"/>
    <property type="match status" value="1"/>
</dbReference>
<organism evidence="10 11">
    <name type="scientific">Lactuca sativa</name>
    <name type="common">Garden lettuce</name>
    <dbReference type="NCBI Taxonomy" id="4236"/>
    <lineage>
        <taxon>Eukaryota</taxon>
        <taxon>Viridiplantae</taxon>
        <taxon>Streptophyta</taxon>
        <taxon>Embryophyta</taxon>
        <taxon>Tracheophyta</taxon>
        <taxon>Spermatophyta</taxon>
        <taxon>Magnoliopsida</taxon>
        <taxon>eudicotyledons</taxon>
        <taxon>Gunneridae</taxon>
        <taxon>Pentapetalae</taxon>
        <taxon>asterids</taxon>
        <taxon>campanulids</taxon>
        <taxon>Asterales</taxon>
        <taxon>Asteraceae</taxon>
        <taxon>Cichorioideae</taxon>
        <taxon>Cichorieae</taxon>
        <taxon>Lactucinae</taxon>
        <taxon>Lactuca</taxon>
    </lineage>
</organism>
<accession>A0A9R1USD5</accession>
<dbReference type="InterPro" id="IPR043128">
    <property type="entry name" value="Rev_trsase/Diguanyl_cyclase"/>
</dbReference>
<evidence type="ECO:0000256" key="8">
    <source>
        <dbReference type="ARBA" id="ARBA00022918"/>
    </source>
</evidence>
<dbReference type="SUPFAM" id="SSF56672">
    <property type="entry name" value="DNA/RNA polymerases"/>
    <property type="match status" value="1"/>
</dbReference>
<dbReference type="InterPro" id="IPR051320">
    <property type="entry name" value="Viral_Replic_Matur_Polypro"/>
</dbReference>
<dbReference type="AlphaFoldDB" id="A0A9R1USD5"/>
<protein>
    <recommendedName>
        <fullName evidence="9">Reverse transcriptase RNase H-like domain-containing protein</fullName>
    </recommendedName>
</protein>
<comment type="caution">
    <text evidence="10">The sequence shown here is derived from an EMBL/GenBank/DDBJ whole genome shotgun (WGS) entry which is preliminary data.</text>
</comment>
<keyword evidence="8" id="KW-0695">RNA-directed DNA polymerase</keyword>
<evidence type="ECO:0000256" key="5">
    <source>
        <dbReference type="ARBA" id="ARBA00022750"/>
    </source>
</evidence>
<evidence type="ECO:0000256" key="2">
    <source>
        <dbReference type="ARBA" id="ARBA00022679"/>
    </source>
</evidence>
<dbReference type="Gene3D" id="3.30.70.270">
    <property type="match status" value="1"/>
</dbReference>
<sequence length="197" mass="22936">MVSFLGHNIEKGKIIPINRCIEFASKFPDKVIDITQLQRFLGSLNYISSFHRDLVKDTTILYDRLKKKLVPWTDVHTQAVQRIKEKVKSFQTGKKFIETDASDIGYRGVLKQINTNTKEVYLVIFHSGNFSWYDSQKIYAIIVKEIMAIVKCVLEFQDDLYNQQFTVITDWQSAKFMLTKIVNMMCLSKCLLHGKLI</sequence>